<dbReference type="AlphaFoldDB" id="A0A0G0EXR2"/>
<reference evidence="1 2" key="1">
    <citation type="journal article" date="2015" name="Nature">
        <title>rRNA introns, odd ribosomes, and small enigmatic genomes across a large radiation of phyla.</title>
        <authorList>
            <person name="Brown C.T."/>
            <person name="Hug L.A."/>
            <person name="Thomas B.C."/>
            <person name="Sharon I."/>
            <person name="Castelle C.J."/>
            <person name="Singh A."/>
            <person name="Wilkins M.J."/>
            <person name="Williams K.H."/>
            <person name="Banfield J.F."/>
        </authorList>
    </citation>
    <scope>NUCLEOTIDE SEQUENCE [LARGE SCALE GENOMIC DNA]</scope>
</reference>
<dbReference type="STRING" id="1618478.UR68_C0023G0012"/>
<sequence length="203" mass="24632">MKITNSNNLDEKTKKYRELYDQIIISVKNIPLEKHKEPFRGWLEKNHIFLEDIEKLKKNNNNRYKILAFLLETQFIEFQLIDLLQELKLVVDTNPDIIKFVGKKQTEELYKFTLGQLYRELYKYESDFLKNLKPLIEKLNEDRIRFTHYLFTSIKGINEVIKEAKDGLTLNEKVFKELQSVLEYIKQKTWYGQMYERKRINKV</sequence>
<comment type="caution">
    <text evidence="1">The sequence shown here is derived from an EMBL/GenBank/DDBJ whole genome shotgun (WGS) entry which is preliminary data.</text>
</comment>
<protein>
    <recommendedName>
        <fullName evidence="3">Cthe-2314-like HEPN domain-containing protein</fullName>
    </recommendedName>
</protein>
<name>A0A0G0EXR2_9BACT</name>
<dbReference type="EMBL" id="LBQC01000023">
    <property type="protein sequence ID" value="KKP71957.1"/>
    <property type="molecule type" value="Genomic_DNA"/>
</dbReference>
<proteinExistence type="predicted"/>
<accession>A0A0G0EXR2</accession>
<dbReference type="Proteomes" id="UP000034457">
    <property type="component" value="Unassembled WGS sequence"/>
</dbReference>
<evidence type="ECO:0008006" key="3">
    <source>
        <dbReference type="Google" id="ProtNLM"/>
    </source>
</evidence>
<organism evidence="1 2">
    <name type="scientific">Candidatus Roizmanbacteria bacterium GW2011_GWA2_35_19</name>
    <dbReference type="NCBI Taxonomy" id="1618478"/>
    <lineage>
        <taxon>Bacteria</taxon>
        <taxon>Candidatus Roizmaniibacteriota</taxon>
    </lineage>
</organism>
<gene>
    <name evidence="1" type="ORF">UR68_C0023G0012</name>
</gene>
<evidence type="ECO:0000313" key="1">
    <source>
        <dbReference type="EMBL" id="KKP71957.1"/>
    </source>
</evidence>
<evidence type="ECO:0000313" key="2">
    <source>
        <dbReference type="Proteomes" id="UP000034457"/>
    </source>
</evidence>